<comment type="caution">
    <text evidence="9">The sequence shown here is derived from an EMBL/GenBank/DDBJ whole genome shotgun (WGS) entry which is preliminary data.</text>
</comment>
<dbReference type="Gene3D" id="1.20.1250.20">
    <property type="entry name" value="MFS general substrate transporter like domains"/>
    <property type="match status" value="1"/>
</dbReference>
<evidence type="ECO:0000256" key="2">
    <source>
        <dbReference type="ARBA" id="ARBA00022448"/>
    </source>
</evidence>
<dbReference type="PROSITE" id="PS50850">
    <property type="entry name" value="MFS"/>
    <property type="match status" value="1"/>
</dbReference>
<evidence type="ECO:0000313" key="10">
    <source>
        <dbReference type="Proteomes" id="UP001445076"/>
    </source>
</evidence>
<evidence type="ECO:0000256" key="5">
    <source>
        <dbReference type="ARBA" id="ARBA00023136"/>
    </source>
</evidence>
<comment type="subcellular location">
    <subcellularLocation>
        <location evidence="1">Membrane</location>
        <topology evidence="1">Multi-pass membrane protein</topology>
    </subcellularLocation>
</comment>
<dbReference type="InterPro" id="IPR011701">
    <property type="entry name" value="MFS"/>
</dbReference>
<reference evidence="9 10" key="1">
    <citation type="journal article" date="2024" name="BMC Genomics">
        <title>Genome assembly of redclaw crayfish (Cherax quadricarinatus) provides insights into its immune adaptation and hypoxia tolerance.</title>
        <authorList>
            <person name="Liu Z."/>
            <person name="Zheng J."/>
            <person name="Li H."/>
            <person name="Fang K."/>
            <person name="Wang S."/>
            <person name="He J."/>
            <person name="Zhou D."/>
            <person name="Weng S."/>
            <person name="Chi M."/>
            <person name="Gu Z."/>
            <person name="He J."/>
            <person name="Li F."/>
            <person name="Wang M."/>
        </authorList>
    </citation>
    <scope>NUCLEOTIDE SEQUENCE [LARGE SCALE GENOMIC DNA]</scope>
    <source>
        <strain evidence="9">ZL_2023a</strain>
    </source>
</reference>
<evidence type="ECO:0000313" key="9">
    <source>
        <dbReference type="EMBL" id="KAK8731556.1"/>
    </source>
</evidence>
<dbReference type="PRINTS" id="PR01035">
    <property type="entry name" value="TCRTETA"/>
</dbReference>
<feature type="region of interest" description="Disordered" evidence="6">
    <location>
        <begin position="190"/>
        <end position="223"/>
    </location>
</feature>
<evidence type="ECO:0000256" key="4">
    <source>
        <dbReference type="ARBA" id="ARBA00022989"/>
    </source>
</evidence>
<dbReference type="InterPro" id="IPR020846">
    <property type="entry name" value="MFS_dom"/>
</dbReference>
<dbReference type="GO" id="GO:0016020">
    <property type="term" value="C:membrane"/>
    <property type="evidence" value="ECO:0007669"/>
    <property type="project" value="UniProtKB-SubCell"/>
</dbReference>
<evidence type="ECO:0000256" key="1">
    <source>
        <dbReference type="ARBA" id="ARBA00004141"/>
    </source>
</evidence>
<proteinExistence type="predicted"/>
<name>A0AAW0WX85_CHEQU</name>
<organism evidence="9 10">
    <name type="scientific">Cherax quadricarinatus</name>
    <name type="common">Australian red claw crayfish</name>
    <dbReference type="NCBI Taxonomy" id="27406"/>
    <lineage>
        <taxon>Eukaryota</taxon>
        <taxon>Metazoa</taxon>
        <taxon>Ecdysozoa</taxon>
        <taxon>Arthropoda</taxon>
        <taxon>Crustacea</taxon>
        <taxon>Multicrustacea</taxon>
        <taxon>Malacostraca</taxon>
        <taxon>Eumalacostraca</taxon>
        <taxon>Eucarida</taxon>
        <taxon>Decapoda</taxon>
        <taxon>Pleocyemata</taxon>
        <taxon>Astacidea</taxon>
        <taxon>Parastacoidea</taxon>
        <taxon>Parastacidae</taxon>
        <taxon>Cherax</taxon>
    </lineage>
</organism>
<feature type="transmembrane region" description="Helical" evidence="7">
    <location>
        <begin position="12"/>
        <end position="32"/>
    </location>
</feature>
<keyword evidence="3 7" id="KW-0812">Transmembrane</keyword>
<keyword evidence="10" id="KW-1185">Reference proteome</keyword>
<dbReference type="EMBL" id="JARKIK010000060">
    <property type="protein sequence ID" value="KAK8731556.1"/>
    <property type="molecule type" value="Genomic_DNA"/>
</dbReference>
<dbReference type="PROSITE" id="PS00216">
    <property type="entry name" value="SUGAR_TRANSPORT_1"/>
    <property type="match status" value="1"/>
</dbReference>
<feature type="transmembrane region" description="Helical" evidence="7">
    <location>
        <begin position="73"/>
        <end position="88"/>
    </location>
</feature>
<feature type="domain" description="Major facilitator superfamily (MFS) profile" evidence="8">
    <location>
        <begin position="7"/>
        <end position="460"/>
    </location>
</feature>
<dbReference type="SUPFAM" id="SSF103473">
    <property type="entry name" value="MFS general substrate transporter"/>
    <property type="match status" value="1"/>
</dbReference>
<gene>
    <name evidence="9" type="ORF">OTU49_007368</name>
</gene>
<keyword evidence="2" id="KW-0813">Transport</keyword>
<dbReference type="AlphaFoldDB" id="A0AAW0WX85"/>
<dbReference type="InterPro" id="IPR005829">
    <property type="entry name" value="Sugar_transporter_CS"/>
</dbReference>
<evidence type="ECO:0000256" key="7">
    <source>
        <dbReference type="SAM" id="Phobius"/>
    </source>
</evidence>
<feature type="transmembrane region" description="Helical" evidence="7">
    <location>
        <begin position="358"/>
        <end position="380"/>
    </location>
</feature>
<feature type="transmembrane region" description="Helical" evidence="7">
    <location>
        <begin position="318"/>
        <end position="337"/>
    </location>
</feature>
<dbReference type="InterPro" id="IPR036259">
    <property type="entry name" value="MFS_trans_sf"/>
</dbReference>
<sequence length="464" mass="50267">MTAARNIQRLVYLVGFLDLAAVMLIIPLFVVHLRRIGMSPLVSGAVRSFYGILQLVSCPLVGRSSDKYGRRPLLLLGLALSAMGYFVLGASDSLLVMVVSRIITGIFKHTITLCKAVLADVTAPEDRQGVLGTFNGAVGLAFIVGPIIGGHLTELQDGFSRVCYITAAVFTLNFVLCFVFLPGVLPAPQPGRAKPRHTPVPRESDKEESSEEHLVIGQDKGHLSQEQIDIGQLEQKDSRQFVQEEQSLEDQPVPDQLDTKLTEAETLKQVFHFIKDIDWQVFGDVFMIDFFLTFAAFAYRSSFVLSVDEMFDASPKTIGYIISFQGIVGAVAGFFTGKLSQFYNDSQLELFHSSVLQVLSLLGLTLAPTVSSILILLVPLCISDTIIRTSVSTIVINRCDPLKIGSVTGFGQSIPAVAGMTTPILTGLAQEITVYGPGIMASLSAGIGATLAGYMVMKKKPKVE</sequence>
<keyword evidence="5 7" id="KW-0472">Membrane</keyword>
<feature type="transmembrane region" description="Helical" evidence="7">
    <location>
        <begin position="434"/>
        <end position="457"/>
    </location>
</feature>
<feature type="transmembrane region" description="Helical" evidence="7">
    <location>
        <begin position="164"/>
        <end position="187"/>
    </location>
</feature>
<evidence type="ECO:0000256" key="6">
    <source>
        <dbReference type="SAM" id="MobiDB-lite"/>
    </source>
</evidence>
<dbReference type="GO" id="GO:0022857">
    <property type="term" value="F:transmembrane transporter activity"/>
    <property type="evidence" value="ECO:0007669"/>
    <property type="project" value="InterPro"/>
</dbReference>
<evidence type="ECO:0000256" key="3">
    <source>
        <dbReference type="ARBA" id="ARBA00022692"/>
    </source>
</evidence>
<feature type="transmembrane region" description="Helical" evidence="7">
    <location>
        <begin position="281"/>
        <end position="298"/>
    </location>
</feature>
<feature type="transmembrane region" description="Helical" evidence="7">
    <location>
        <begin position="130"/>
        <end position="152"/>
    </location>
</feature>
<accession>A0AAW0WX85</accession>
<dbReference type="InterPro" id="IPR001958">
    <property type="entry name" value="Tet-R_TetA/multi-R_MdtG-like"/>
</dbReference>
<evidence type="ECO:0000259" key="8">
    <source>
        <dbReference type="PROSITE" id="PS50850"/>
    </source>
</evidence>
<dbReference type="PANTHER" id="PTHR23504">
    <property type="entry name" value="MAJOR FACILITATOR SUPERFAMILY DOMAIN-CONTAINING PROTEIN 10"/>
    <property type="match status" value="1"/>
</dbReference>
<dbReference type="PANTHER" id="PTHR23504:SF14">
    <property type="entry name" value="MAJOR FACILITATOR SUPERFAMILY DOMAIN-CONTAINING PROTEIN 9"/>
    <property type="match status" value="1"/>
</dbReference>
<keyword evidence="4 7" id="KW-1133">Transmembrane helix</keyword>
<dbReference type="Proteomes" id="UP001445076">
    <property type="component" value="Unassembled WGS sequence"/>
</dbReference>
<dbReference type="Pfam" id="PF07690">
    <property type="entry name" value="MFS_1"/>
    <property type="match status" value="1"/>
</dbReference>
<protein>
    <recommendedName>
        <fullName evidence="8">Major facilitator superfamily (MFS) profile domain-containing protein</fullName>
    </recommendedName>
</protein>
<feature type="compositionally biased region" description="Basic and acidic residues" evidence="6">
    <location>
        <begin position="200"/>
        <end position="223"/>
    </location>
</feature>